<organism evidence="13 14">
    <name type="scientific">Bursaphelenchus okinawaensis</name>
    <dbReference type="NCBI Taxonomy" id="465554"/>
    <lineage>
        <taxon>Eukaryota</taxon>
        <taxon>Metazoa</taxon>
        <taxon>Ecdysozoa</taxon>
        <taxon>Nematoda</taxon>
        <taxon>Chromadorea</taxon>
        <taxon>Rhabditida</taxon>
        <taxon>Tylenchina</taxon>
        <taxon>Tylenchomorpha</taxon>
        <taxon>Aphelenchoidea</taxon>
        <taxon>Aphelenchoididae</taxon>
        <taxon>Bursaphelenchus</taxon>
    </lineage>
</organism>
<dbReference type="AlphaFoldDB" id="A0A811JVL3"/>
<dbReference type="InterPro" id="IPR040911">
    <property type="entry name" value="Exostosin_GT47"/>
</dbReference>
<keyword evidence="4" id="KW-0812">Transmembrane</keyword>
<evidence type="ECO:0000256" key="5">
    <source>
        <dbReference type="ARBA" id="ARBA00022824"/>
    </source>
</evidence>
<evidence type="ECO:0000256" key="10">
    <source>
        <dbReference type="SAM" id="SignalP"/>
    </source>
</evidence>
<comment type="similarity">
    <text evidence="2">Belongs to the glycosyltransferase 47 family.</text>
</comment>
<dbReference type="Pfam" id="PF09258">
    <property type="entry name" value="Glyco_transf_64"/>
    <property type="match status" value="1"/>
</dbReference>
<keyword evidence="14" id="KW-1185">Reference proteome</keyword>
<feature type="domain" description="Exostosin GT47" evidence="11">
    <location>
        <begin position="52"/>
        <end position="326"/>
    </location>
</feature>
<evidence type="ECO:0000256" key="4">
    <source>
        <dbReference type="ARBA" id="ARBA00022692"/>
    </source>
</evidence>
<dbReference type="EMBL" id="CAJFDH010000001">
    <property type="protein sequence ID" value="CAD5207299.1"/>
    <property type="molecule type" value="Genomic_DNA"/>
</dbReference>
<name>A0A811JVL3_9BILA</name>
<dbReference type="InterPro" id="IPR029044">
    <property type="entry name" value="Nucleotide-diphossugar_trans"/>
</dbReference>
<dbReference type="GO" id="GO:0008375">
    <property type="term" value="F:acetylglucosaminyltransferase activity"/>
    <property type="evidence" value="ECO:0007669"/>
    <property type="project" value="TreeGrafter"/>
</dbReference>
<evidence type="ECO:0000259" key="12">
    <source>
        <dbReference type="Pfam" id="PF09258"/>
    </source>
</evidence>
<dbReference type="GO" id="GO:0015020">
    <property type="term" value="F:glucuronosyltransferase activity"/>
    <property type="evidence" value="ECO:0007669"/>
    <property type="project" value="TreeGrafter"/>
</dbReference>
<sequence>MKWILPTIIFSLCFTEPRGENAEEKEHVHETIFDKLHECTMEKCFDWSKCQNNNMKVYVYPTNPSTIISPAYSKILRVLRESFYYTDKPEEACIFVLSLDTTDRDRLSENYVKDLPVQISSLELWNEGRNHLIYNLYYGTYPEYSQKDIGFDPGYAMMAWASANEVTFRHGFDISFPLFHTTHPLRRRPSLFRVKNPNVDEHLVSFKGKRYVYGIGSTTRDNLYHLHNGNSSVIATTCKHNTDWEKFKDSRCERDNKEYDKYDYQHLLYNSSFCLTPRGRRLGSYRFLEALSTGCIPVVLSDGWVLPFSEAIDWKKAAIHSPEDQVFFITDDLSQISTSQIVGMSTFGQLLNHKFFGSIEKMVVSTLKIVFNRLYQPKPFEFFDIDVKYEEIFTFVIQCHRKYSNRLNKIVDIVKGLDKAQQIVILWPKIRGQSPDSSAFDHLNRPVVIREVDDFDQRNFLDLDRKTILGAYIVTIDERIKVTEEEIRNLMKNAIAAQNRLVTYHAVYASALPNKTVAVSKEPASSKIGLLNLAAFPSSFINEFGYFTQKLKNIGQSGQCQTVLFNIMISDFVIAPPINIGNSSLPTFVNPQHYSSCLNKVIRAGDYYNLEIPVI</sequence>
<dbReference type="Proteomes" id="UP000783686">
    <property type="component" value="Unassembled WGS sequence"/>
</dbReference>
<dbReference type="GO" id="GO:0005794">
    <property type="term" value="C:Golgi apparatus"/>
    <property type="evidence" value="ECO:0007669"/>
    <property type="project" value="TreeGrafter"/>
</dbReference>
<dbReference type="EMBL" id="CAJFCW020000001">
    <property type="protein sequence ID" value="CAG9085118.1"/>
    <property type="molecule type" value="Genomic_DNA"/>
</dbReference>
<dbReference type="GO" id="GO:0005789">
    <property type="term" value="C:endoplasmic reticulum membrane"/>
    <property type="evidence" value="ECO:0007669"/>
    <property type="project" value="UniProtKB-SubCell"/>
</dbReference>
<comment type="caution">
    <text evidence="13">The sequence shown here is derived from an EMBL/GenBank/DDBJ whole genome shotgun (WGS) entry which is preliminary data.</text>
</comment>
<reference evidence="13" key="1">
    <citation type="submission" date="2020-09" db="EMBL/GenBank/DDBJ databases">
        <authorList>
            <person name="Kikuchi T."/>
        </authorList>
    </citation>
    <scope>NUCLEOTIDE SEQUENCE</scope>
    <source>
        <strain evidence="13">SH1</strain>
    </source>
</reference>
<keyword evidence="5" id="KW-0256">Endoplasmic reticulum</keyword>
<evidence type="ECO:0000313" key="13">
    <source>
        <dbReference type="EMBL" id="CAD5207299.1"/>
    </source>
</evidence>
<dbReference type="Pfam" id="PF03016">
    <property type="entry name" value="Exostosin_GT47"/>
    <property type="match status" value="1"/>
</dbReference>
<feature type="signal peptide" evidence="10">
    <location>
        <begin position="1"/>
        <end position="19"/>
    </location>
</feature>
<feature type="chain" id="PRO_5044131606" description="Exostosin GT47 domain-containing protein" evidence="10">
    <location>
        <begin position="20"/>
        <end position="615"/>
    </location>
</feature>
<evidence type="ECO:0000313" key="14">
    <source>
        <dbReference type="Proteomes" id="UP000614601"/>
    </source>
</evidence>
<keyword evidence="10" id="KW-0732">Signal</keyword>
<evidence type="ECO:0000256" key="2">
    <source>
        <dbReference type="ARBA" id="ARBA00010271"/>
    </source>
</evidence>
<gene>
    <name evidence="13" type="ORF">BOKJ2_LOCUS1983</name>
</gene>
<dbReference type="OrthoDB" id="1924787at2759"/>
<evidence type="ECO:0000256" key="6">
    <source>
        <dbReference type="ARBA" id="ARBA00022989"/>
    </source>
</evidence>
<accession>A0A811JVL3</accession>
<feature type="coiled-coil region" evidence="9">
    <location>
        <begin position="473"/>
        <end position="500"/>
    </location>
</feature>
<dbReference type="InterPro" id="IPR015338">
    <property type="entry name" value="GT64_dom"/>
</dbReference>
<keyword evidence="8" id="KW-1015">Disulfide bond</keyword>
<evidence type="ECO:0000259" key="11">
    <source>
        <dbReference type="Pfam" id="PF03016"/>
    </source>
</evidence>
<comment type="subcellular location">
    <subcellularLocation>
        <location evidence="1">Endoplasmic reticulum membrane</location>
        <topology evidence="1">Single-pass type II membrane protein</topology>
    </subcellularLocation>
</comment>
<keyword evidence="6" id="KW-1133">Transmembrane helix</keyword>
<evidence type="ECO:0000256" key="9">
    <source>
        <dbReference type="SAM" id="Coils"/>
    </source>
</evidence>
<protein>
    <recommendedName>
        <fullName evidence="15">Exostosin GT47 domain-containing protein</fullName>
    </recommendedName>
</protein>
<proteinExistence type="inferred from homology"/>
<dbReference type="PANTHER" id="PTHR11062:SF129">
    <property type="entry name" value="EXOSTOSIN-1"/>
    <property type="match status" value="1"/>
</dbReference>
<keyword evidence="3" id="KW-0808">Transferase</keyword>
<keyword evidence="9" id="KW-0175">Coiled coil</keyword>
<evidence type="ECO:0008006" key="15">
    <source>
        <dbReference type="Google" id="ProtNLM"/>
    </source>
</evidence>
<dbReference type="Gene3D" id="3.90.550.10">
    <property type="entry name" value="Spore Coat Polysaccharide Biosynthesis Protein SpsA, Chain A"/>
    <property type="match status" value="1"/>
</dbReference>
<dbReference type="InterPro" id="IPR004263">
    <property type="entry name" value="Exostosin"/>
</dbReference>
<evidence type="ECO:0000256" key="8">
    <source>
        <dbReference type="ARBA" id="ARBA00023157"/>
    </source>
</evidence>
<keyword evidence="7" id="KW-0472">Membrane</keyword>
<evidence type="ECO:0000256" key="7">
    <source>
        <dbReference type="ARBA" id="ARBA00023136"/>
    </source>
</evidence>
<dbReference type="PANTHER" id="PTHR11062">
    <property type="entry name" value="EXOSTOSIN HEPARAN SULFATE GLYCOSYLTRANSFERASE -RELATED"/>
    <property type="match status" value="1"/>
</dbReference>
<dbReference type="GO" id="GO:0015012">
    <property type="term" value="P:heparan sulfate proteoglycan biosynthetic process"/>
    <property type="evidence" value="ECO:0007669"/>
    <property type="project" value="UniProtKB-ARBA"/>
</dbReference>
<feature type="domain" description="Glycosyl transferase 64" evidence="12">
    <location>
        <begin position="393"/>
        <end position="581"/>
    </location>
</feature>
<dbReference type="Proteomes" id="UP000614601">
    <property type="component" value="Unassembled WGS sequence"/>
</dbReference>
<evidence type="ECO:0000256" key="1">
    <source>
        <dbReference type="ARBA" id="ARBA00004648"/>
    </source>
</evidence>
<evidence type="ECO:0000256" key="3">
    <source>
        <dbReference type="ARBA" id="ARBA00022679"/>
    </source>
</evidence>